<gene>
    <name evidence="1" type="ORF">BDW02DRAFT_621266</name>
</gene>
<sequence length="102" mass="11854">MRPELRLRQLLQMFELDPDKLNPEGVRGFLRDISTQLSPGTYGSEGIGMALSKLFKRAYWSRIWVVQEMVHTKCVQFVCGNMAVSEEPLHHSLRLLRNFGQY</sequence>
<dbReference type="Proteomes" id="UP000800040">
    <property type="component" value="Unassembled WGS sequence"/>
</dbReference>
<reference evidence="1" key="1">
    <citation type="submission" date="2020-01" db="EMBL/GenBank/DDBJ databases">
        <authorList>
            <consortium name="DOE Joint Genome Institute"/>
            <person name="Haridas S."/>
            <person name="Albert R."/>
            <person name="Binder M."/>
            <person name="Bloem J."/>
            <person name="Labutti K."/>
            <person name="Salamov A."/>
            <person name="Andreopoulos B."/>
            <person name="Baker S.E."/>
            <person name="Barry K."/>
            <person name="Bills G."/>
            <person name="Bluhm B.H."/>
            <person name="Cannon C."/>
            <person name="Castanera R."/>
            <person name="Culley D.E."/>
            <person name="Daum C."/>
            <person name="Ezra D."/>
            <person name="Gonzalez J.B."/>
            <person name="Henrissat B."/>
            <person name="Kuo A."/>
            <person name="Liang C."/>
            <person name="Lipzen A."/>
            <person name="Lutzoni F."/>
            <person name="Magnuson J."/>
            <person name="Mondo S."/>
            <person name="Nolan M."/>
            <person name="Ohm R."/>
            <person name="Pangilinan J."/>
            <person name="Park H.-J."/>
            <person name="Ramirez L."/>
            <person name="Alfaro M."/>
            <person name="Sun H."/>
            <person name="Tritt A."/>
            <person name="Yoshinaga Y."/>
            <person name="Zwiers L.-H."/>
            <person name="Turgeon B.G."/>
            <person name="Goodwin S.B."/>
            <person name="Spatafora J.W."/>
            <person name="Crous P.W."/>
            <person name="Grigoriev I.V."/>
        </authorList>
    </citation>
    <scope>NUCLEOTIDE SEQUENCE</scope>
    <source>
        <strain evidence="1">P77</strain>
    </source>
</reference>
<organism evidence="1 2">
    <name type="scientific">Decorospora gaudefroyi</name>
    <dbReference type="NCBI Taxonomy" id="184978"/>
    <lineage>
        <taxon>Eukaryota</taxon>
        <taxon>Fungi</taxon>
        <taxon>Dikarya</taxon>
        <taxon>Ascomycota</taxon>
        <taxon>Pezizomycotina</taxon>
        <taxon>Dothideomycetes</taxon>
        <taxon>Pleosporomycetidae</taxon>
        <taxon>Pleosporales</taxon>
        <taxon>Pleosporineae</taxon>
        <taxon>Pleosporaceae</taxon>
        <taxon>Decorospora</taxon>
    </lineage>
</organism>
<dbReference type="OrthoDB" id="5416609at2759"/>
<name>A0A6A5KFC7_9PLEO</name>
<evidence type="ECO:0000313" key="1">
    <source>
        <dbReference type="EMBL" id="KAF1834631.1"/>
    </source>
</evidence>
<keyword evidence="2" id="KW-1185">Reference proteome</keyword>
<dbReference type="AlphaFoldDB" id="A0A6A5KFC7"/>
<dbReference type="EMBL" id="ML975299">
    <property type="protein sequence ID" value="KAF1834631.1"/>
    <property type="molecule type" value="Genomic_DNA"/>
</dbReference>
<accession>A0A6A5KFC7</accession>
<evidence type="ECO:0000313" key="2">
    <source>
        <dbReference type="Proteomes" id="UP000800040"/>
    </source>
</evidence>
<proteinExistence type="predicted"/>
<protein>
    <recommendedName>
        <fullName evidence="3">Heterokaryon incompatibility domain-containing protein</fullName>
    </recommendedName>
</protein>
<evidence type="ECO:0008006" key="3">
    <source>
        <dbReference type="Google" id="ProtNLM"/>
    </source>
</evidence>